<reference evidence="2" key="1">
    <citation type="journal article" date="2019" name="Int. J. Syst. Evol. Microbiol.">
        <title>The Global Catalogue of Microorganisms (GCM) 10K type strain sequencing project: providing services to taxonomists for standard genome sequencing and annotation.</title>
        <authorList>
            <consortium name="The Broad Institute Genomics Platform"/>
            <consortium name="The Broad Institute Genome Sequencing Center for Infectious Disease"/>
            <person name="Wu L."/>
            <person name="Ma J."/>
        </authorList>
    </citation>
    <scope>NUCLEOTIDE SEQUENCE [LARGE SCALE GENOMIC DNA]</scope>
    <source>
        <strain evidence="2">KCTC 15012</strain>
    </source>
</reference>
<dbReference type="Proteomes" id="UP001597296">
    <property type="component" value="Unassembled WGS sequence"/>
</dbReference>
<dbReference type="EMBL" id="JBHUIY010000025">
    <property type="protein sequence ID" value="MFD2234644.1"/>
    <property type="molecule type" value="Genomic_DNA"/>
</dbReference>
<name>A0ABW5CBI6_9PROT</name>
<protein>
    <recommendedName>
        <fullName evidence="3">Apea-like HEPN domain-containing protein</fullName>
    </recommendedName>
</protein>
<gene>
    <name evidence="1" type="ORF">ACFSNB_12595</name>
</gene>
<organism evidence="1 2">
    <name type="scientific">Phaeospirillum tilakii</name>
    <dbReference type="NCBI Taxonomy" id="741673"/>
    <lineage>
        <taxon>Bacteria</taxon>
        <taxon>Pseudomonadati</taxon>
        <taxon>Pseudomonadota</taxon>
        <taxon>Alphaproteobacteria</taxon>
        <taxon>Rhodospirillales</taxon>
        <taxon>Rhodospirillaceae</taxon>
        <taxon>Phaeospirillum</taxon>
    </lineage>
</organism>
<proteinExistence type="predicted"/>
<dbReference type="RefSeq" id="WP_377317063.1">
    <property type="nucleotide sequence ID" value="NZ_JBHUIY010000025.1"/>
</dbReference>
<keyword evidence="2" id="KW-1185">Reference proteome</keyword>
<evidence type="ECO:0008006" key="3">
    <source>
        <dbReference type="Google" id="ProtNLM"/>
    </source>
</evidence>
<accession>A0ABW5CBI6</accession>
<evidence type="ECO:0000313" key="1">
    <source>
        <dbReference type="EMBL" id="MFD2234644.1"/>
    </source>
</evidence>
<comment type="caution">
    <text evidence="1">The sequence shown here is derived from an EMBL/GenBank/DDBJ whole genome shotgun (WGS) entry which is preliminary data.</text>
</comment>
<evidence type="ECO:0000313" key="2">
    <source>
        <dbReference type="Proteomes" id="UP001597296"/>
    </source>
</evidence>
<sequence>MNNDRLRIPQDHDYFYAIGLATVAFARLEWDAVWCCQRLENGYINTIEPRRKTAGKIAEDLERLFSRIADINLRSKVVPFAAEFSAVAQERNGLVHGKPGTAPNGDQRLFRHGTEWTIDKINEFSDRCVKAGAPLNALLYDEFKEPCSIALHSV</sequence>